<evidence type="ECO:0000313" key="1">
    <source>
        <dbReference type="EMBL" id="DBA24934.1"/>
    </source>
</evidence>
<sequence>MYVPSPLYLVTMCSSVLTEVPHLYSYNVAALQLGSEKVLQLTPCVLLSKYTPMVFLIKFCRLLLSRAELLGTEEMYPGKS</sequence>
<name>A0AAV3ACG2_PYXAD</name>
<dbReference type="Proteomes" id="UP001181693">
    <property type="component" value="Unassembled WGS sequence"/>
</dbReference>
<accession>A0AAV3ACG2</accession>
<evidence type="ECO:0000313" key="2">
    <source>
        <dbReference type="Proteomes" id="UP001181693"/>
    </source>
</evidence>
<dbReference type="AlphaFoldDB" id="A0AAV3ACG2"/>
<keyword evidence="2" id="KW-1185">Reference proteome</keyword>
<dbReference type="EMBL" id="DYDO01000005">
    <property type="protein sequence ID" value="DBA24934.1"/>
    <property type="molecule type" value="Genomic_DNA"/>
</dbReference>
<reference evidence="1" key="1">
    <citation type="thesis" date="2020" institute="ProQuest LLC" country="789 East Eisenhower Parkway, Ann Arbor, MI, USA">
        <title>Comparative Genomics and Chromosome Evolution.</title>
        <authorList>
            <person name="Mudd A.B."/>
        </authorList>
    </citation>
    <scope>NUCLEOTIDE SEQUENCE</scope>
    <source>
        <strain evidence="1">1538</strain>
        <tissue evidence="1">Blood</tissue>
    </source>
</reference>
<comment type="caution">
    <text evidence="1">The sequence shown here is derived from an EMBL/GenBank/DDBJ whole genome shotgun (WGS) entry which is preliminary data.</text>
</comment>
<organism evidence="1 2">
    <name type="scientific">Pyxicephalus adspersus</name>
    <name type="common">African bullfrog</name>
    <dbReference type="NCBI Taxonomy" id="30357"/>
    <lineage>
        <taxon>Eukaryota</taxon>
        <taxon>Metazoa</taxon>
        <taxon>Chordata</taxon>
        <taxon>Craniata</taxon>
        <taxon>Vertebrata</taxon>
        <taxon>Euteleostomi</taxon>
        <taxon>Amphibia</taxon>
        <taxon>Batrachia</taxon>
        <taxon>Anura</taxon>
        <taxon>Neobatrachia</taxon>
        <taxon>Ranoidea</taxon>
        <taxon>Pyxicephalidae</taxon>
        <taxon>Pyxicephalinae</taxon>
        <taxon>Pyxicephalus</taxon>
    </lineage>
</organism>
<gene>
    <name evidence="1" type="ORF">GDO54_012524</name>
</gene>
<proteinExistence type="predicted"/>
<protein>
    <submittedName>
        <fullName evidence="1">Uncharacterized protein</fullName>
    </submittedName>
</protein>